<keyword evidence="2" id="KW-1185">Reference proteome</keyword>
<dbReference type="OrthoDB" id="3812704at2"/>
<dbReference type="PIRSF" id="PIRSF001439">
    <property type="entry name" value="CryM"/>
    <property type="match status" value="1"/>
</dbReference>
<evidence type="ECO:0000313" key="1">
    <source>
        <dbReference type="EMBL" id="OLF11309.1"/>
    </source>
</evidence>
<name>A0A1Q8CAD6_9PSEU</name>
<sequence>MPVVGLADITAVATRSLVLDAVRCALVAHAEGATVLPPPAHLDFPAGDCHVKTGYVKGMPHFAVKVATGFPGRGLPANDGLLLVIDASTGRPVAALADEGWLTAWRTAAAGALVTHALTPAGVTQVGVLGTGPQARLQVEWLRELRPVTQVVVWGRRPAAAAEVCADLRAAGVAAEPGAAERAASQPCVIAATPATAPLAPASRFALAKHITAIGTDMPGKNELPPELFAQATLIATDDHDQCLDHGDFGNAVRAGEVAADADVPVGTVLGCTPRKRLGRDVLSIADLTGIGAADAAVASAVTTALWAA</sequence>
<dbReference type="GO" id="GO:0005737">
    <property type="term" value="C:cytoplasm"/>
    <property type="evidence" value="ECO:0007669"/>
    <property type="project" value="TreeGrafter"/>
</dbReference>
<proteinExistence type="predicted"/>
<dbReference type="STRING" id="1912961.BU204_30675"/>
<evidence type="ECO:0000313" key="2">
    <source>
        <dbReference type="Proteomes" id="UP000185596"/>
    </source>
</evidence>
<dbReference type="Gene3D" id="3.40.50.720">
    <property type="entry name" value="NAD(P)-binding Rossmann-like Domain"/>
    <property type="match status" value="1"/>
</dbReference>
<dbReference type="InterPro" id="IPR023401">
    <property type="entry name" value="ODC_N"/>
</dbReference>
<comment type="caution">
    <text evidence="1">The sequence shown here is derived from an EMBL/GenBank/DDBJ whole genome shotgun (WGS) entry which is preliminary data.</text>
</comment>
<dbReference type="Pfam" id="PF02423">
    <property type="entry name" value="OCD_Mu_crystall"/>
    <property type="match status" value="1"/>
</dbReference>
<organism evidence="1 2">
    <name type="scientific">Actinophytocola xanthii</name>
    <dbReference type="NCBI Taxonomy" id="1912961"/>
    <lineage>
        <taxon>Bacteria</taxon>
        <taxon>Bacillati</taxon>
        <taxon>Actinomycetota</taxon>
        <taxon>Actinomycetes</taxon>
        <taxon>Pseudonocardiales</taxon>
        <taxon>Pseudonocardiaceae</taxon>
    </lineage>
</organism>
<protein>
    <submittedName>
        <fullName evidence="1">Ornithine cyclodeaminase</fullName>
    </submittedName>
</protein>
<gene>
    <name evidence="1" type="ORF">BU204_30675</name>
</gene>
<dbReference type="Proteomes" id="UP000185596">
    <property type="component" value="Unassembled WGS sequence"/>
</dbReference>
<dbReference type="PANTHER" id="PTHR13812:SF19">
    <property type="entry name" value="KETIMINE REDUCTASE MU-CRYSTALLIN"/>
    <property type="match status" value="1"/>
</dbReference>
<accession>A0A1Q8CAD6</accession>
<dbReference type="AlphaFoldDB" id="A0A1Q8CAD6"/>
<reference evidence="1 2" key="1">
    <citation type="submission" date="2016-12" db="EMBL/GenBank/DDBJ databases">
        <title>The draft genome sequence of Actinophytocola sp. 11-183.</title>
        <authorList>
            <person name="Wang W."/>
            <person name="Yuan L."/>
        </authorList>
    </citation>
    <scope>NUCLEOTIDE SEQUENCE [LARGE SCALE GENOMIC DNA]</scope>
    <source>
        <strain evidence="1 2">11-183</strain>
    </source>
</reference>
<dbReference type="SUPFAM" id="SSF51735">
    <property type="entry name" value="NAD(P)-binding Rossmann-fold domains"/>
    <property type="match status" value="1"/>
</dbReference>
<dbReference type="EMBL" id="MSIE01000069">
    <property type="protein sequence ID" value="OLF11309.1"/>
    <property type="molecule type" value="Genomic_DNA"/>
</dbReference>
<dbReference type="PANTHER" id="PTHR13812">
    <property type="entry name" value="KETIMINE REDUCTASE MU-CRYSTALLIN"/>
    <property type="match status" value="1"/>
</dbReference>
<dbReference type="InterPro" id="IPR036291">
    <property type="entry name" value="NAD(P)-bd_dom_sf"/>
</dbReference>
<dbReference type="Gene3D" id="3.30.1780.10">
    <property type="entry name" value="ornithine cyclodeaminase, domain 1"/>
    <property type="match status" value="1"/>
</dbReference>
<dbReference type="InterPro" id="IPR003462">
    <property type="entry name" value="ODC_Mu_crystall"/>
</dbReference>